<evidence type="ECO:0000313" key="1">
    <source>
        <dbReference type="EMBL" id="GAG31390.1"/>
    </source>
</evidence>
<dbReference type="EMBL" id="BARS01040043">
    <property type="protein sequence ID" value="GAG31390.1"/>
    <property type="molecule type" value="Genomic_DNA"/>
</dbReference>
<protein>
    <recommendedName>
        <fullName evidence="2">DUF3604 domain-containing protein</fullName>
    </recommendedName>
</protein>
<organism evidence="1">
    <name type="scientific">marine sediment metagenome</name>
    <dbReference type="NCBI Taxonomy" id="412755"/>
    <lineage>
        <taxon>unclassified sequences</taxon>
        <taxon>metagenomes</taxon>
        <taxon>ecological metagenomes</taxon>
    </lineage>
</organism>
<proteinExistence type="predicted"/>
<feature type="non-terminal residue" evidence="1">
    <location>
        <position position="254"/>
    </location>
</feature>
<dbReference type="AlphaFoldDB" id="X0WL57"/>
<comment type="caution">
    <text evidence="1">The sequence shown here is derived from an EMBL/GenBank/DDBJ whole genome shotgun (WGS) entry which is preliminary data.</text>
</comment>
<sequence>MNSPGHDLFANSRDIEKLDFTALTDHGYNLDRPRWAYNGEQTRYNHDPGRFVAFLAEEWTSKSNPPAVAGQPNRYGHRNLIFLDPYHDKFYDAFAGDISPADLWAEMQGVEFVSIPHQLADWQGKGKGNPPTDWNYVDEKLQPVAEIWQVRGSYEYLGAPRQARAGTPFKGYYLQDAWARGIIIGTIASPDHGGGIGKVGAWAEDLTRESIFRALQKRHTFGTSGAKMAIKFSAGRAMMGDKVKRTGGAIEFHV</sequence>
<name>X0WL57_9ZZZZ</name>
<dbReference type="Pfam" id="PF12228">
    <property type="entry name" value="DUF3604"/>
    <property type="match status" value="2"/>
</dbReference>
<evidence type="ECO:0008006" key="2">
    <source>
        <dbReference type="Google" id="ProtNLM"/>
    </source>
</evidence>
<reference evidence="1" key="1">
    <citation type="journal article" date="2014" name="Front. Microbiol.">
        <title>High frequency of phylogenetically diverse reductive dehalogenase-homologous genes in deep subseafloor sedimentary metagenomes.</title>
        <authorList>
            <person name="Kawai M."/>
            <person name="Futagami T."/>
            <person name="Toyoda A."/>
            <person name="Takaki Y."/>
            <person name="Nishi S."/>
            <person name="Hori S."/>
            <person name="Arai W."/>
            <person name="Tsubouchi T."/>
            <person name="Morono Y."/>
            <person name="Uchiyama I."/>
            <person name="Ito T."/>
            <person name="Fujiyama A."/>
            <person name="Inagaki F."/>
            <person name="Takami H."/>
        </authorList>
    </citation>
    <scope>NUCLEOTIDE SEQUENCE</scope>
    <source>
        <strain evidence="1">Expedition CK06-06</strain>
    </source>
</reference>
<gene>
    <name evidence="1" type="ORF">S01H1_61097</name>
</gene>
<accession>X0WL57</accession>
<dbReference type="InterPro" id="IPR022028">
    <property type="entry name" value="DUF3604"/>
</dbReference>
<dbReference type="Gene3D" id="3.20.20.140">
    <property type="entry name" value="Metal-dependent hydrolases"/>
    <property type="match status" value="1"/>
</dbReference>